<organism evidence="3 4">
    <name type="scientific">Parabacteroides chinchillae</name>
    <dbReference type="NCBI Taxonomy" id="871327"/>
    <lineage>
        <taxon>Bacteria</taxon>
        <taxon>Pseudomonadati</taxon>
        <taxon>Bacteroidota</taxon>
        <taxon>Bacteroidia</taxon>
        <taxon>Bacteroidales</taxon>
        <taxon>Tannerellaceae</taxon>
        <taxon>Parabacteroides</taxon>
    </lineage>
</organism>
<sequence length="265" mass="28708">MTRKIFLYLCATSILLLLNSCFFKVVNGDGNIVTETLSISDFEEIDMSGCKMILNYTQSANEASMQVTTDKNIYDMFDFIVENHTLKVKPKTEYRMTSFSPTEFTITANSSKLEELETSGSMNVNVNSTLISDKLNISMSGSGTINLNDSVTVQNFSIDIAGSGTLNAKKLFCIELKSEIAGSGELTLGGEAEKASYEIAGSGDVYALDFIVNEVRCEIAGSGDLEVYANKFIKAEIAGSGTIKYKGNPQISTEGINSGKIIKVD</sequence>
<reference evidence="3 4" key="1">
    <citation type="submission" date="2016-10" db="EMBL/GenBank/DDBJ databases">
        <authorList>
            <person name="Varghese N."/>
            <person name="Submissions S."/>
        </authorList>
    </citation>
    <scope>NUCLEOTIDE SEQUENCE [LARGE SCALE GENOMIC DNA]</scope>
    <source>
        <strain evidence="3 4">DSM 29073</strain>
    </source>
</reference>
<dbReference type="EMBL" id="FNVS01000008">
    <property type="protein sequence ID" value="SEF87228.1"/>
    <property type="molecule type" value="Genomic_DNA"/>
</dbReference>
<dbReference type="Pfam" id="PF10988">
    <property type="entry name" value="DUF2807"/>
    <property type="match status" value="1"/>
</dbReference>
<feature type="chain" id="PRO_5034788038" evidence="1">
    <location>
        <begin position="25"/>
        <end position="265"/>
    </location>
</feature>
<evidence type="ECO:0000259" key="2">
    <source>
        <dbReference type="Pfam" id="PF10988"/>
    </source>
</evidence>
<evidence type="ECO:0000256" key="1">
    <source>
        <dbReference type="SAM" id="SignalP"/>
    </source>
</evidence>
<dbReference type="AlphaFoldDB" id="A0A8G2F2T8"/>
<protein>
    <submittedName>
        <fullName evidence="3">Auto-transporter adhesin, head GIN domain</fullName>
    </submittedName>
</protein>
<feature type="signal peptide" evidence="1">
    <location>
        <begin position="1"/>
        <end position="24"/>
    </location>
</feature>
<dbReference type="Gene3D" id="2.160.20.120">
    <property type="match status" value="1"/>
</dbReference>
<keyword evidence="4" id="KW-1185">Reference proteome</keyword>
<dbReference type="Proteomes" id="UP000236725">
    <property type="component" value="Unassembled WGS sequence"/>
</dbReference>
<keyword evidence="1" id="KW-0732">Signal</keyword>
<dbReference type="InterPro" id="IPR021255">
    <property type="entry name" value="DUF2807"/>
</dbReference>
<evidence type="ECO:0000313" key="3">
    <source>
        <dbReference type="EMBL" id="SEF87228.1"/>
    </source>
</evidence>
<proteinExistence type="predicted"/>
<evidence type="ECO:0000313" key="4">
    <source>
        <dbReference type="Proteomes" id="UP000236725"/>
    </source>
</evidence>
<gene>
    <name evidence="3" type="ORF">SAMN05444001_108152</name>
</gene>
<dbReference type="RefSeq" id="WP_103983341.1">
    <property type="nucleotide sequence ID" value="NZ_FNVS01000008.1"/>
</dbReference>
<accession>A0A8G2F2T8</accession>
<comment type="caution">
    <text evidence="3">The sequence shown here is derived from an EMBL/GenBank/DDBJ whole genome shotgun (WGS) entry which is preliminary data.</text>
</comment>
<dbReference type="PANTHER" id="PTHR39200:SF1">
    <property type="entry name" value="AUTO-TRANSPORTER ADHESIN HEAD GIN DOMAIN-CONTAINING PROTEIN-RELATED"/>
    <property type="match status" value="1"/>
</dbReference>
<feature type="domain" description="Putative auto-transporter adhesin head GIN" evidence="2">
    <location>
        <begin position="137"/>
        <end position="249"/>
    </location>
</feature>
<dbReference type="PANTHER" id="PTHR39200">
    <property type="entry name" value="HYPOTHETICAL EXPORTED PROTEIN"/>
    <property type="match status" value="1"/>
</dbReference>
<name>A0A8G2F2T8_9BACT</name>